<evidence type="ECO:0000313" key="1">
    <source>
        <dbReference type="EMBL" id="KKL49160.1"/>
    </source>
</evidence>
<protein>
    <submittedName>
        <fullName evidence="1">Uncharacterized protein</fullName>
    </submittedName>
</protein>
<proteinExistence type="predicted"/>
<reference evidence="1" key="1">
    <citation type="journal article" date="2015" name="Nature">
        <title>Complex archaea that bridge the gap between prokaryotes and eukaryotes.</title>
        <authorList>
            <person name="Spang A."/>
            <person name="Saw J.H."/>
            <person name="Jorgensen S.L."/>
            <person name="Zaremba-Niedzwiedzka K."/>
            <person name="Martijn J."/>
            <person name="Lind A.E."/>
            <person name="van Eijk R."/>
            <person name="Schleper C."/>
            <person name="Guy L."/>
            <person name="Ettema T.J."/>
        </authorList>
    </citation>
    <scope>NUCLEOTIDE SEQUENCE</scope>
</reference>
<name>A0A0F9EW06_9ZZZZ</name>
<dbReference type="AlphaFoldDB" id="A0A0F9EW06"/>
<dbReference type="EMBL" id="LAZR01033060">
    <property type="protein sequence ID" value="KKL49160.1"/>
    <property type="molecule type" value="Genomic_DNA"/>
</dbReference>
<organism evidence="1">
    <name type="scientific">marine sediment metagenome</name>
    <dbReference type="NCBI Taxonomy" id="412755"/>
    <lineage>
        <taxon>unclassified sequences</taxon>
        <taxon>metagenomes</taxon>
        <taxon>ecological metagenomes</taxon>
    </lineage>
</organism>
<feature type="non-terminal residue" evidence="1">
    <location>
        <position position="318"/>
    </location>
</feature>
<gene>
    <name evidence="1" type="ORF">LCGC14_2318270</name>
</gene>
<sequence>MTAEDVFAGGKAHLDLLARDLLASIAETEYLGPIAIALNAPNAAKPPTQARLEELKHLVRAVSGTKLSDEASGAKGALTRLSQLASCADRERFLDCAEQVYSNRQALMEDIYTLRALRQSPDQASELFAMRRFLWEAVVPAEEPELALDRSLAMEQLTFATLAAEPQRLAPAKVMLETFRRKYISRYREHHTEYWAEMARLRARLLEAGPRVEALRRLSTLTELGPPMGVGALAAYEALVGQTRGCALISGVEEVVRTDAVCPACGISMDQPAPAQRVDEVLQRIERACQRQMVRLSSSAVRQVLRRSNDARVDQFLK</sequence>
<accession>A0A0F9EW06</accession>
<comment type="caution">
    <text evidence="1">The sequence shown here is derived from an EMBL/GenBank/DDBJ whole genome shotgun (WGS) entry which is preliminary data.</text>
</comment>